<sequence length="190" mass="18827">MPSRDPASRSAGPSRPVRVLRATTVALLAATLPFLAVGCSAGSDAGVQRTVPGAAQTTLSSGPDGVSLSMKARNVDLQLDAASVRLDPSGTAHLDLTVRNLGPVAEHLSLVSVVGGGQATLKGGAAATGPLTTAGILLDSGSSTGFDSGPKNPSILLPADTSRKAGGTESVMLMFGIAGLVHLDLPVRAA</sequence>
<comment type="caution">
    <text evidence="1">The sequence shown here is derived from an EMBL/GenBank/DDBJ whole genome shotgun (WGS) entry which is preliminary data.</text>
</comment>
<name>A0ABV6VJI8_9ACTN</name>
<gene>
    <name evidence="1" type="ORF">ACEZDG_32050</name>
</gene>
<evidence type="ECO:0000313" key="1">
    <source>
        <dbReference type="EMBL" id="MFC1413904.1"/>
    </source>
</evidence>
<proteinExistence type="predicted"/>
<reference evidence="1 2" key="1">
    <citation type="submission" date="2024-09" db="EMBL/GenBank/DDBJ databases">
        <authorList>
            <person name="Lee S.D."/>
        </authorList>
    </citation>
    <scope>NUCLEOTIDE SEQUENCE [LARGE SCALE GENOMIC DNA]</scope>
    <source>
        <strain evidence="1 2">N1-1</strain>
    </source>
</reference>
<organism evidence="1 2">
    <name type="scientific">Streptacidiphilus alkalitolerans</name>
    <dbReference type="NCBI Taxonomy" id="3342712"/>
    <lineage>
        <taxon>Bacteria</taxon>
        <taxon>Bacillati</taxon>
        <taxon>Actinomycetota</taxon>
        <taxon>Actinomycetes</taxon>
        <taxon>Kitasatosporales</taxon>
        <taxon>Streptomycetaceae</taxon>
        <taxon>Streptacidiphilus</taxon>
    </lineage>
</organism>
<dbReference type="EMBL" id="JBHEZX010000019">
    <property type="protein sequence ID" value="MFC1413904.1"/>
    <property type="molecule type" value="Genomic_DNA"/>
</dbReference>
<accession>A0ABV6VJI8</accession>
<keyword evidence="2" id="KW-1185">Reference proteome</keyword>
<evidence type="ECO:0000313" key="2">
    <source>
        <dbReference type="Proteomes" id="UP001592582"/>
    </source>
</evidence>
<dbReference type="Proteomes" id="UP001592582">
    <property type="component" value="Unassembled WGS sequence"/>
</dbReference>
<protein>
    <submittedName>
        <fullName evidence="1">Uncharacterized protein</fullName>
    </submittedName>
</protein>